<organism evidence="1 2">
    <name type="scientific">Aphis glycines</name>
    <name type="common">Soybean aphid</name>
    <dbReference type="NCBI Taxonomy" id="307491"/>
    <lineage>
        <taxon>Eukaryota</taxon>
        <taxon>Metazoa</taxon>
        <taxon>Ecdysozoa</taxon>
        <taxon>Arthropoda</taxon>
        <taxon>Hexapoda</taxon>
        <taxon>Insecta</taxon>
        <taxon>Pterygota</taxon>
        <taxon>Neoptera</taxon>
        <taxon>Paraneoptera</taxon>
        <taxon>Hemiptera</taxon>
        <taxon>Sternorrhyncha</taxon>
        <taxon>Aphidomorpha</taxon>
        <taxon>Aphidoidea</taxon>
        <taxon>Aphididae</taxon>
        <taxon>Aphidini</taxon>
        <taxon>Aphis</taxon>
        <taxon>Aphis</taxon>
    </lineage>
</organism>
<dbReference type="Proteomes" id="UP000475862">
    <property type="component" value="Unassembled WGS sequence"/>
</dbReference>
<keyword evidence="2" id="KW-1185">Reference proteome</keyword>
<evidence type="ECO:0000313" key="1">
    <source>
        <dbReference type="EMBL" id="KAE9530519.1"/>
    </source>
</evidence>
<gene>
    <name evidence="1" type="ORF">AGLY_010981</name>
</gene>
<proteinExistence type="predicted"/>
<dbReference type="EMBL" id="VYZN01000042">
    <property type="protein sequence ID" value="KAE9530519.1"/>
    <property type="molecule type" value="Genomic_DNA"/>
</dbReference>
<protein>
    <submittedName>
        <fullName evidence="1">Uncharacterized protein</fullName>
    </submittedName>
</protein>
<sequence>MILATFSDNVNNWIFKVIFELIKQTIYYLLRRISRRNMEQHLEVCIENVYRMCVAEDILDNCRKTSPIIISKFQIQYTNPLIALIIKSRIEKCLNLTSLKYGNNISLCMDDIELSSFSILALPRRHCVESELQNYILSVILYNYRLMSEHHTYSLFPHWLRSVAVKSTVKRGSKKKNNK</sequence>
<evidence type="ECO:0000313" key="2">
    <source>
        <dbReference type="Proteomes" id="UP000475862"/>
    </source>
</evidence>
<comment type="caution">
    <text evidence="1">The sequence shown here is derived from an EMBL/GenBank/DDBJ whole genome shotgun (WGS) entry which is preliminary data.</text>
</comment>
<name>A0A6G0TCB7_APHGL</name>
<accession>A0A6G0TCB7</accession>
<dbReference type="AlphaFoldDB" id="A0A6G0TCB7"/>
<reference evidence="1 2" key="1">
    <citation type="submission" date="2019-08" db="EMBL/GenBank/DDBJ databases">
        <title>The genome of the soybean aphid Biotype 1, its phylome, world population structure and adaptation to the North American continent.</title>
        <authorList>
            <person name="Giordano R."/>
            <person name="Donthu R.K."/>
            <person name="Hernandez A.G."/>
            <person name="Wright C.L."/>
            <person name="Zimin A.V."/>
        </authorList>
    </citation>
    <scope>NUCLEOTIDE SEQUENCE [LARGE SCALE GENOMIC DNA]</scope>
    <source>
        <tissue evidence="1">Whole aphids</tissue>
    </source>
</reference>